<dbReference type="Gene3D" id="1.10.260.40">
    <property type="entry name" value="lambda repressor-like DNA-binding domains"/>
    <property type="match status" value="1"/>
</dbReference>
<evidence type="ECO:0000313" key="3">
    <source>
        <dbReference type="EMBL" id="MDA0563813.1"/>
    </source>
</evidence>
<gene>
    <name evidence="3" type="ORF">LG943_05645</name>
</gene>
<dbReference type="RefSeq" id="WP_270071099.1">
    <property type="nucleotide sequence ID" value="NZ_JAJAQC010000007.1"/>
</dbReference>
<dbReference type="Gene3D" id="3.30.450.180">
    <property type="match status" value="1"/>
</dbReference>
<sequence length="312" mass="34401">MDHRSQIREFLTSRRARISPQQAGVPSYGTRRVPGLRRSEVAQLAGVSVEYYSRLERGDLSGVSDSVLDALSRALRLNDEERTHLEDLARAAGPRPRRRRRAPQRQVRPTVQRMLEAMTDAPAFVMNGRGDILAFNALGRALYAPMIESARGRVPNHARFIFLDARSHHFWGDWERAADDTVALLQAEAGRDPFDTALTELVGELSTRSPDFRTRWARHDVRQHHIGAKPFRHPVVGELELTYESLELPADGLILVAYGAEPGSGSQDRLRLLASWSTTPDGTAPDRAGARPGSGEPPSAAPEATGGPGRTP</sequence>
<feature type="region of interest" description="Disordered" evidence="1">
    <location>
        <begin position="86"/>
        <end position="107"/>
    </location>
</feature>
<keyword evidence="4" id="KW-1185">Reference proteome</keyword>
<protein>
    <submittedName>
        <fullName evidence="3">Helix-turn-helix transcriptional regulator</fullName>
    </submittedName>
</protein>
<reference evidence="3" key="1">
    <citation type="submission" date="2021-10" db="EMBL/GenBank/DDBJ databases">
        <title>Streptomonospora sp. nov., isolated from mangrove soil.</title>
        <authorList>
            <person name="Chen X."/>
            <person name="Ge X."/>
            <person name="Liu W."/>
        </authorList>
    </citation>
    <scope>NUCLEOTIDE SEQUENCE</scope>
    <source>
        <strain evidence="3">S1-112</strain>
    </source>
</reference>
<name>A0A9X3NII4_9ACTN</name>
<dbReference type="InterPro" id="IPR041413">
    <property type="entry name" value="MLTR_LBD"/>
</dbReference>
<dbReference type="SMART" id="SM00530">
    <property type="entry name" value="HTH_XRE"/>
    <property type="match status" value="1"/>
</dbReference>
<dbReference type="GO" id="GO:0003677">
    <property type="term" value="F:DNA binding"/>
    <property type="evidence" value="ECO:0007669"/>
    <property type="project" value="InterPro"/>
</dbReference>
<dbReference type="SUPFAM" id="SSF47413">
    <property type="entry name" value="lambda repressor-like DNA-binding domains"/>
    <property type="match status" value="1"/>
</dbReference>
<dbReference type="AlphaFoldDB" id="A0A9X3NII4"/>
<evidence type="ECO:0000256" key="1">
    <source>
        <dbReference type="SAM" id="MobiDB-lite"/>
    </source>
</evidence>
<feature type="region of interest" description="Disordered" evidence="1">
    <location>
        <begin position="271"/>
        <end position="312"/>
    </location>
</feature>
<feature type="domain" description="HTH cro/C1-type" evidence="2">
    <location>
        <begin position="35"/>
        <end position="82"/>
    </location>
</feature>
<dbReference type="InterPro" id="IPR010982">
    <property type="entry name" value="Lambda_DNA-bd_dom_sf"/>
</dbReference>
<accession>A0A9X3NII4</accession>
<dbReference type="EMBL" id="JAJAQC010000007">
    <property type="protein sequence ID" value="MDA0563813.1"/>
    <property type="molecule type" value="Genomic_DNA"/>
</dbReference>
<dbReference type="InterPro" id="IPR001387">
    <property type="entry name" value="Cro/C1-type_HTH"/>
</dbReference>
<dbReference type="PANTHER" id="PTHR35010">
    <property type="entry name" value="BLL4672 PROTEIN-RELATED"/>
    <property type="match status" value="1"/>
</dbReference>
<evidence type="ECO:0000313" key="4">
    <source>
        <dbReference type="Proteomes" id="UP001140076"/>
    </source>
</evidence>
<dbReference type="Proteomes" id="UP001140076">
    <property type="component" value="Unassembled WGS sequence"/>
</dbReference>
<dbReference type="Pfam" id="PF13560">
    <property type="entry name" value="HTH_31"/>
    <property type="match status" value="1"/>
</dbReference>
<comment type="caution">
    <text evidence="3">The sequence shown here is derived from an EMBL/GenBank/DDBJ whole genome shotgun (WGS) entry which is preliminary data.</text>
</comment>
<evidence type="ECO:0000259" key="2">
    <source>
        <dbReference type="PROSITE" id="PS50943"/>
    </source>
</evidence>
<organism evidence="3 4">
    <name type="scientific">Streptomonospora mangrovi</name>
    <dbReference type="NCBI Taxonomy" id="2883123"/>
    <lineage>
        <taxon>Bacteria</taxon>
        <taxon>Bacillati</taxon>
        <taxon>Actinomycetota</taxon>
        <taxon>Actinomycetes</taxon>
        <taxon>Streptosporangiales</taxon>
        <taxon>Nocardiopsidaceae</taxon>
        <taxon>Streptomonospora</taxon>
    </lineage>
</organism>
<proteinExistence type="predicted"/>
<dbReference type="Pfam" id="PF17765">
    <property type="entry name" value="MLTR_LBD"/>
    <property type="match status" value="1"/>
</dbReference>
<dbReference type="PROSITE" id="PS50943">
    <property type="entry name" value="HTH_CROC1"/>
    <property type="match status" value="1"/>
</dbReference>
<dbReference type="PANTHER" id="PTHR35010:SF2">
    <property type="entry name" value="BLL4672 PROTEIN"/>
    <property type="match status" value="1"/>
</dbReference>
<dbReference type="CDD" id="cd00093">
    <property type="entry name" value="HTH_XRE"/>
    <property type="match status" value="1"/>
</dbReference>